<sequence>MDTRSSKENILNRLKRAPRTAYQGDEPVYRPWGSDSAISMDDKAERFIAMMTANHTDVKVTTRAALVPTLQAVISEYQLHHIAIGTAGEFIDACHEATALVQVTEFSQSIEHWKAELFDQVDAGITHTAGGIADTGAIILWPNEHEPRTLSLVPPCHIAFVKKSMLFGHFQQAMANNQWNHYMPTNALLVSGPSKTADIQQTLAYGAHGPSQLVVIFLEDE</sequence>
<evidence type="ECO:0000313" key="2">
    <source>
        <dbReference type="EMBL" id="MCW8345771.1"/>
    </source>
</evidence>
<dbReference type="AlphaFoldDB" id="A0A9X3HVW9"/>
<dbReference type="RefSeq" id="WP_265674179.1">
    <property type="nucleotide sequence ID" value="NZ_JAKRRY010000006.1"/>
</dbReference>
<dbReference type="Proteomes" id="UP001155587">
    <property type="component" value="Unassembled WGS sequence"/>
</dbReference>
<accession>A0A9X3HVW9</accession>
<organism evidence="2 3">
    <name type="scientific">Vibrio qingdaonensis</name>
    <dbReference type="NCBI Taxonomy" id="2829491"/>
    <lineage>
        <taxon>Bacteria</taxon>
        <taxon>Pseudomonadati</taxon>
        <taxon>Pseudomonadota</taxon>
        <taxon>Gammaproteobacteria</taxon>
        <taxon>Vibrionales</taxon>
        <taxon>Vibrionaceae</taxon>
        <taxon>Vibrio</taxon>
    </lineage>
</organism>
<dbReference type="Gene3D" id="3.40.50.10420">
    <property type="entry name" value="NagB/RpiA/CoA transferase-like"/>
    <property type="match status" value="1"/>
</dbReference>
<dbReference type="PANTHER" id="PTHR43682">
    <property type="entry name" value="LACTATE UTILIZATION PROTEIN C"/>
    <property type="match status" value="1"/>
</dbReference>
<dbReference type="EMBL" id="JAKRRY010000006">
    <property type="protein sequence ID" value="MCW8345771.1"/>
    <property type="molecule type" value="Genomic_DNA"/>
</dbReference>
<dbReference type="SUPFAM" id="SSF100950">
    <property type="entry name" value="NagB/RpiA/CoA transferase-like"/>
    <property type="match status" value="1"/>
</dbReference>
<dbReference type="InterPro" id="IPR024185">
    <property type="entry name" value="FTHF_cligase-like_sf"/>
</dbReference>
<gene>
    <name evidence="2" type="ORF">MD535_07065</name>
</gene>
<name>A0A9X3HVW9_9VIBR</name>
<comment type="caution">
    <text evidence="2">The sequence shown here is derived from an EMBL/GenBank/DDBJ whole genome shotgun (WGS) entry which is preliminary data.</text>
</comment>
<feature type="domain" description="LUD" evidence="1">
    <location>
        <begin position="45"/>
        <end position="218"/>
    </location>
</feature>
<evidence type="ECO:0000313" key="3">
    <source>
        <dbReference type="Proteomes" id="UP001155587"/>
    </source>
</evidence>
<dbReference type="InterPro" id="IPR003741">
    <property type="entry name" value="LUD_dom"/>
</dbReference>
<evidence type="ECO:0000259" key="1">
    <source>
        <dbReference type="Pfam" id="PF02589"/>
    </source>
</evidence>
<keyword evidence="3" id="KW-1185">Reference proteome</keyword>
<reference evidence="2" key="1">
    <citation type="submission" date="2022-02" db="EMBL/GenBank/DDBJ databases">
        <title>Vibrio sp. nov, a new bacterium isolated from seawater.</title>
        <authorList>
            <person name="Yuan Y."/>
        </authorList>
    </citation>
    <scope>NUCLEOTIDE SEQUENCE</scope>
    <source>
        <strain evidence="2">ZSDZ65</strain>
    </source>
</reference>
<proteinExistence type="predicted"/>
<protein>
    <submittedName>
        <fullName evidence="2">LUD domain-containing protein</fullName>
    </submittedName>
</protein>
<dbReference type="InterPro" id="IPR037171">
    <property type="entry name" value="NagB/RpiA_transferase-like"/>
</dbReference>
<dbReference type="Pfam" id="PF02589">
    <property type="entry name" value="LUD_dom"/>
    <property type="match status" value="1"/>
</dbReference>
<dbReference type="PANTHER" id="PTHR43682:SF1">
    <property type="entry name" value="LACTATE UTILIZATION PROTEIN C"/>
    <property type="match status" value="1"/>
</dbReference>